<proteinExistence type="evidence at transcript level"/>
<dbReference type="CDD" id="cd11801">
    <property type="entry name" value="SH3_JIP1_like"/>
    <property type="match status" value="1"/>
</dbReference>
<evidence type="ECO:0000259" key="8">
    <source>
        <dbReference type="PROSITE" id="PS50002"/>
    </source>
</evidence>
<dbReference type="GO" id="GO:0008432">
    <property type="term" value="F:JUN kinase binding"/>
    <property type="evidence" value="ECO:0007669"/>
    <property type="project" value="TreeGrafter"/>
</dbReference>
<dbReference type="InterPro" id="IPR006020">
    <property type="entry name" value="PTB/PI_dom"/>
</dbReference>
<feature type="region of interest" description="Disordered" evidence="6">
    <location>
        <begin position="201"/>
        <end position="254"/>
    </location>
</feature>
<feature type="domain" description="SH3" evidence="8">
    <location>
        <begin position="946"/>
        <end position="1007"/>
    </location>
</feature>
<dbReference type="SMART" id="SM00462">
    <property type="entry name" value="PTB"/>
    <property type="match status" value="1"/>
</dbReference>
<dbReference type="InterPro" id="IPR036028">
    <property type="entry name" value="SH3-like_dom_sf"/>
</dbReference>
<dbReference type="PANTHER" id="PTHR47437">
    <property type="entry name" value="JNK-INTERACTING PROTEIN 1-LIKE PROTEIN"/>
    <property type="match status" value="1"/>
</dbReference>
<dbReference type="SUPFAM" id="SSF50044">
    <property type="entry name" value="SH3-domain"/>
    <property type="match status" value="1"/>
</dbReference>
<dbReference type="GO" id="GO:0005078">
    <property type="term" value="F:MAP-kinase scaffold activity"/>
    <property type="evidence" value="ECO:0007669"/>
    <property type="project" value="TreeGrafter"/>
</dbReference>
<dbReference type="Gene3D" id="2.30.30.40">
    <property type="entry name" value="SH3 Domains"/>
    <property type="match status" value="1"/>
</dbReference>
<dbReference type="PROSITE" id="PS01179">
    <property type="entry name" value="PID"/>
    <property type="match status" value="1"/>
</dbReference>
<dbReference type="AlphaFoldDB" id="F1KSR3"/>
<dbReference type="EMBL" id="JI165259">
    <property type="protein sequence ID" value="ADY40917.1"/>
    <property type="molecule type" value="mRNA"/>
</dbReference>
<feature type="compositionally biased region" description="Basic and acidic residues" evidence="6">
    <location>
        <begin position="231"/>
        <end position="246"/>
    </location>
</feature>
<feature type="domain" description="PID" evidence="7">
    <location>
        <begin position="1102"/>
        <end position="1162"/>
    </location>
</feature>
<dbReference type="InterPro" id="IPR011993">
    <property type="entry name" value="PH-like_dom_sf"/>
</dbReference>
<feature type="compositionally biased region" description="Basic and acidic residues" evidence="6">
    <location>
        <begin position="201"/>
        <end position="217"/>
    </location>
</feature>
<dbReference type="GO" id="GO:0046328">
    <property type="term" value="P:regulation of JNK cascade"/>
    <property type="evidence" value="ECO:0007669"/>
    <property type="project" value="InterPro"/>
</dbReference>
<protein>
    <submittedName>
        <fullName evidence="9">JNK-interacting protein 1</fullName>
    </submittedName>
</protein>
<evidence type="ECO:0000256" key="6">
    <source>
        <dbReference type="SAM" id="MobiDB-lite"/>
    </source>
</evidence>
<keyword evidence="3 5" id="KW-0728">SH3 domain</keyword>
<keyword evidence="4" id="KW-0963">Cytoplasm</keyword>
<dbReference type="Pfam" id="PF00640">
    <property type="entry name" value="PID"/>
    <property type="match status" value="1"/>
</dbReference>
<evidence type="ECO:0000256" key="4">
    <source>
        <dbReference type="ARBA" id="ARBA00022490"/>
    </source>
</evidence>
<dbReference type="Gene3D" id="2.30.29.30">
    <property type="entry name" value="Pleckstrin-homology domain (PH domain)/Phosphotyrosine-binding domain (PTB)"/>
    <property type="match status" value="1"/>
</dbReference>
<organism evidence="9">
    <name type="scientific">Ascaris suum</name>
    <name type="common">Pig roundworm</name>
    <name type="synonym">Ascaris lumbricoides</name>
    <dbReference type="NCBI Taxonomy" id="6253"/>
    <lineage>
        <taxon>Eukaryota</taxon>
        <taxon>Metazoa</taxon>
        <taxon>Ecdysozoa</taxon>
        <taxon>Nematoda</taxon>
        <taxon>Chromadorea</taxon>
        <taxon>Rhabditida</taxon>
        <taxon>Spirurina</taxon>
        <taxon>Ascaridomorpha</taxon>
        <taxon>Ascaridoidea</taxon>
        <taxon>Ascarididae</taxon>
        <taxon>Ascaris</taxon>
    </lineage>
</organism>
<feature type="compositionally biased region" description="Polar residues" evidence="6">
    <location>
        <begin position="218"/>
        <end position="230"/>
    </location>
</feature>
<dbReference type="GO" id="GO:0005737">
    <property type="term" value="C:cytoplasm"/>
    <property type="evidence" value="ECO:0007669"/>
    <property type="project" value="UniProtKB-SubCell"/>
</dbReference>
<accession>F1KSR3</accession>
<evidence type="ECO:0000259" key="7">
    <source>
        <dbReference type="PROSITE" id="PS01179"/>
    </source>
</evidence>
<dbReference type="CDD" id="cd01212">
    <property type="entry name" value="PTB_JIP"/>
    <property type="match status" value="1"/>
</dbReference>
<dbReference type="GO" id="GO:0007254">
    <property type="term" value="P:JNK cascade"/>
    <property type="evidence" value="ECO:0007669"/>
    <property type="project" value="TreeGrafter"/>
</dbReference>
<comment type="similarity">
    <text evidence="2">Belongs to the JIP scaffold family.</text>
</comment>
<dbReference type="PROSITE" id="PS60030">
    <property type="entry name" value="BACTERIOCIN_IIA"/>
    <property type="match status" value="1"/>
</dbReference>
<dbReference type="InterPro" id="IPR001452">
    <property type="entry name" value="SH3_domain"/>
</dbReference>
<sequence length="1174" mass="131492">MKEEGIRGMNKSTCWSAPANVIVRGDAWKRDVDCASPDSPLNYCWSAPEFLGDSNNEESDEENQLVEVTENDQRAHVKRSASYELIKSLYSDYDEPKRPNFLQFDEPNLDLELKTFQSADEEPPMSRLVPLAVNEKYGSMEMYGATPSPQCEEEVRFVDDSPDMEEEERLRGAQNISQIDFIDSADEAGFTADELSFEMSRHSDTSCSDSIERRDTGDMTSAIRTSSSADHLTRSSIDKEHTDGIRPRSPFFGQQNPLNVDEMIRAGRCVSRSARRLVHQSFSYHGDMRDINRSLIDYDTIIQNHYNRCSSPGCRKYALELLTAKTLSMPCSSDDDEEEWLNLKASQMNSTREASVERPNKSASMPSELLDDICFYSKDHQNDETSDAHLKNASETLRLVDNTIDEVRTIEDQQNVLNSIQKQAVLKRLSVSASSLESLSNCTSPAIVEQFLCDGSAYCNNKLSATPSRSSRLDYRSSELDYGNQCIDVNISSSNPSTKISSPTIPEKNDLISKYTTKIVDVILPPKRRTNIIEISPLTCSASALFCTSDVTSNCNTMRQDSRKSVLPVANDLLAYNSIGTTYMKSIENKSIVIRKSATSPGFHGVSANMPKQRCKRRMLPICPSADERPSNTSDNDAYGNGLHCSASWCEPGSKRNEYEQYMAHVKEVEKLWVLKSTKQISPSSPSEIVDIEQRYTNKYDERQYSGSTPETEEEDENKHAAILPFNFTNWLSTDAVSEETAATVRRPAPRRELYFEAPNRATSDCGATANLLRSSFPTSTISAISSITSPETNETSTTIMTGRLRDREDLAFEATTYYDYDSPISPPFSVLPSPAPLPSGHRRLPALPVKSSSAALLSGLGPLPMSATIFPSASGIGCSSAQHLSKDDHRICFGTDSVLGRSTLLFDESYYEEDGINGNQLTSKKAVYNQDDSSGVSSCCTGSEHLNPTHRVHSTFIPRHDDEVLLEIGDAVHVERECEDHWCYGTNLRTCQQGIFPSAHVCEIDLVEEICMGALPSNANQTMENERDTFYLTMLASIEVAHHKGNDVLVQAMNKILSLYQNKEEIIVPQTVLMEVSFRGIHIIDKRKKNFFQCPTFDFFYSLQNISFCGAHPKQLRYFGFITKHPLLPRFACHVFLSNESTQPIVEAIGRAFKRSYDEYMAFAHPTEDIYLE</sequence>
<evidence type="ECO:0000256" key="5">
    <source>
        <dbReference type="PROSITE-ProRule" id="PRU00192"/>
    </source>
</evidence>
<dbReference type="InterPro" id="IPR047178">
    <property type="entry name" value="JIP1_scaffold"/>
</dbReference>
<dbReference type="PROSITE" id="PS50002">
    <property type="entry name" value="SH3"/>
    <property type="match status" value="1"/>
</dbReference>
<dbReference type="InterPro" id="IPR023384">
    <property type="entry name" value="Bacteriocin_IIa_CS"/>
</dbReference>
<dbReference type="Pfam" id="PF00018">
    <property type="entry name" value="SH3_1"/>
    <property type="match status" value="1"/>
</dbReference>
<evidence type="ECO:0000256" key="1">
    <source>
        <dbReference type="ARBA" id="ARBA00004496"/>
    </source>
</evidence>
<reference evidence="9" key="1">
    <citation type="journal article" date="2011" name="Genome Res.">
        <title>Deep small RNA sequencing from the nematode Ascaris reveals conservation, functional diversification, and novel developmental profiles.</title>
        <authorList>
            <person name="Wang J."/>
            <person name="Czech B."/>
            <person name="Crunk A."/>
            <person name="Wallace A."/>
            <person name="Mitreva M."/>
            <person name="Hannon G.J."/>
            <person name="Davis R.E."/>
        </authorList>
    </citation>
    <scope>NUCLEOTIDE SEQUENCE</scope>
</reference>
<evidence type="ECO:0000313" key="9">
    <source>
        <dbReference type="EMBL" id="ADY40917.1"/>
    </source>
</evidence>
<comment type="subcellular location">
    <subcellularLocation>
        <location evidence="1">Cytoplasm</location>
    </subcellularLocation>
</comment>
<name>F1KSR3_ASCSU</name>
<evidence type="ECO:0000256" key="2">
    <source>
        <dbReference type="ARBA" id="ARBA00009866"/>
    </source>
</evidence>
<dbReference type="SUPFAM" id="SSF50729">
    <property type="entry name" value="PH domain-like"/>
    <property type="match status" value="1"/>
</dbReference>
<evidence type="ECO:0000256" key="3">
    <source>
        <dbReference type="ARBA" id="ARBA00022443"/>
    </source>
</evidence>
<dbReference type="SMART" id="SM00326">
    <property type="entry name" value="SH3"/>
    <property type="match status" value="1"/>
</dbReference>
<dbReference type="PANTHER" id="PTHR47437:SF4">
    <property type="entry name" value="JNK-INTERACTING PROTEIN 1-LIKE PROTEIN"/>
    <property type="match status" value="1"/>
</dbReference>